<organism evidence="14 15">
    <name type="scientific">Streptomyces lincolnensis</name>
    <dbReference type="NCBI Taxonomy" id="1915"/>
    <lineage>
        <taxon>Bacteria</taxon>
        <taxon>Bacillati</taxon>
        <taxon>Actinomycetota</taxon>
        <taxon>Actinomycetes</taxon>
        <taxon>Kitasatosporales</taxon>
        <taxon>Streptomycetaceae</taxon>
        <taxon>Streptomyces</taxon>
    </lineage>
</organism>
<dbReference type="PROSITE" id="PS50885">
    <property type="entry name" value="HAMP"/>
    <property type="match status" value="1"/>
</dbReference>
<keyword evidence="7 13" id="KW-0812">Transmembrane</keyword>
<dbReference type="AlphaFoldDB" id="A0A1B1MD16"/>
<dbReference type="Gene3D" id="1.10.287.130">
    <property type="match status" value="1"/>
</dbReference>
<feature type="transmembrane region" description="Helical" evidence="13">
    <location>
        <begin position="21"/>
        <end position="46"/>
    </location>
</feature>
<dbReference type="SUPFAM" id="SSF55874">
    <property type="entry name" value="ATPase domain of HSP90 chaperone/DNA topoisomerase II/histidine kinase"/>
    <property type="match status" value="1"/>
</dbReference>
<dbReference type="FunFam" id="3.30.565.10:FF:000006">
    <property type="entry name" value="Sensor histidine kinase WalK"/>
    <property type="match status" value="1"/>
</dbReference>
<dbReference type="EC" id="2.7.13.3" evidence="4"/>
<dbReference type="Gene3D" id="3.30.565.10">
    <property type="entry name" value="Histidine kinase-like ATPase, C-terminal domain"/>
    <property type="match status" value="1"/>
</dbReference>
<dbReference type="PANTHER" id="PTHR45436">
    <property type="entry name" value="SENSOR HISTIDINE KINASE YKOH"/>
    <property type="match status" value="1"/>
</dbReference>
<dbReference type="RefSeq" id="WP_182449194.1">
    <property type="nucleotide sequence ID" value="NZ_CP016438.1"/>
</dbReference>
<protein>
    <recommendedName>
        <fullName evidence="4">histidine kinase</fullName>
        <ecNumber evidence="4">2.7.13.3</ecNumber>
    </recommendedName>
</protein>
<evidence type="ECO:0000313" key="15">
    <source>
        <dbReference type="Proteomes" id="UP000092598"/>
    </source>
</evidence>
<dbReference type="Pfam" id="PF00672">
    <property type="entry name" value="HAMP"/>
    <property type="match status" value="1"/>
</dbReference>
<reference evidence="14 15" key="1">
    <citation type="submission" date="2016-07" db="EMBL/GenBank/DDBJ databases">
        <title>Enhancement of antibiotic productionsby engineered nitrateutilization in actinobacteria.</title>
        <authorList>
            <person name="Meng S.C."/>
        </authorList>
    </citation>
    <scope>NUCLEOTIDE SEQUENCE [LARGE SCALE GENOMIC DNA]</scope>
    <source>
        <strain evidence="14 15">NRRL 2936</strain>
    </source>
</reference>
<dbReference type="GO" id="GO:0000155">
    <property type="term" value="F:phosphorelay sensor kinase activity"/>
    <property type="evidence" value="ECO:0007669"/>
    <property type="project" value="InterPro"/>
</dbReference>
<dbReference type="SMART" id="SM00304">
    <property type="entry name" value="HAMP"/>
    <property type="match status" value="1"/>
</dbReference>
<evidence type="ECO:0000256" key="4">
    <source>
        <dbReference type="ARBA" id="ARBA00012438"/>
    </source>
</evidence>
<proteinExistence type="predicted"/>
<sequence length="539" mass="57512">MSGRRRPRAQKRPGKPRTLRARLVVASVVLIAVVCAVIGTVTTLALRSHLYDQLGDQVFDAGKRLAGPPFGKEDDKEDDKADDKLVTGQDRLDGFVTYGPTQLKTVAAKVGSDGTISKAVVAEQASDDTRQRMTATPLSAAQRAVFADVPTTGKHTVTIPGLGDYLVMYVQGNDGSAYYVALPTTTVDSTVNTLVIVELSVTAAGLGAAVIAGYVLVGVATRPLRRVAATATRVSELPLHTGEVNLSERVPEAECDPHTEVGQVGAALNRMLDHVHGALHARQQSETRVRQFVADASHELRTPLASIRGYAELTRRGREEVGPDTRHSLGRIESEAGRMTLLVEDLLLLARLDAGRPLQFEQTDLIPLVVDTISDARAAGTEHNWRLDLPDEPALVSGDAARLQQVLINLLGNARKHTPAGTTVTARVQRRGPWMCVDVEDNGQGIPDDLLPHVFERFARGDSARSRATGSTGLGLAIVQAVATAHGGAVTVDSAPGRTVFTLHLPAVGPVTPRPAPETNWQSHSQAQHSAAIWVQQGA</sequence>
<keyword evidence="5" id="KW-0597">Phosphoprotein</keyword>
<dbReference type="PROSITE" id="PS50109">
    <property type="entry name" value="HIS_KIN"/>
    <property type="match status" value="1"/>
</dbReference>
<dbReference type="InterPro" id="IPR004358">
    <property type="entry name" value="Sig_transdc_His_kin-like_C"/>
</dbReference>
<evidence type="ECO:0000256" key="13">
    <source>
        <dbReference type="SAM" id="Phobius"/>
    </source>
</evidence>
<evidence type="ECO:0000256" key="12">
    <source>
        <dbReference type="SAM" id="MobiDB-lite"/>
    </source>
</evidence>
<dbReference type="PATRIC" id="fig|1915.4.peg.4592"/>
<dbReference type="SUPFAM" id="SSF47384">
    <property type="entry name" value="Homodimeric domain of signal transducing histidine kinase"/>
    <property type="match status" value="1"/>
</dbReference>
<comment type="cofactor">
    <cofactor evidence="2">
        <name>a divalent metal cation</name>
        <dbReference type="ChEBI" id="CHEBI:60240"/>
    </cofactor>
</comment>
<name>A0A1B1MD16_STRLN</name>
<evidence type="ECO:0000256" key="10">
    <source>
        <dbReference type="ARBA" id="ARBA00023012"/>
    </source>
</evidence>
<keyword evidence="8 14" id="KW-0418">Kinase</keyword>
<dbReference type="InterPro" id="IPR005467">
    <property type="entry name" value="His_kinase_dom"/>
</dbReference>
<dbReference type="InterPro" id="IPR036097">
    <property type="entry name" value="HisK_dim/P_sf"/>
</dbReference>
<comment type="catalytic activity">
    <reaction evidence="1">
        <text>ATP + protein L-histidine = ADP + protein N-phospho-L-histidine.</text>
        <dbReference type="EC" id="2.7.13.3"/>
    </reaction>
</comment>
<evidence type="ECO:0000256" key="5">
    <source>
        <dbReference type="ARBA" id="ARBA00022553"/>
    </source>
</evidence>
<dbReference type="InterPro" id="IPR003661">
    <property type="entry name" value="HisK_dim/P_dom"/>
</dbReference>
<dbReference type="Pfam" id="PF00512">
    <property type="entry name" value="HisKA"/>
    <property type="match status" value="1"/>
</dbReference>
<dbReference type="EMBL" id="CP016438">
    <property type="protein sequence ID" value="ANS66377.1"/>
    <property type="molecule type" value="Genomic_DNA"/>
</dbReference>
<dbReference type="PANTHER" id="PTHR45436:SF5">
    <property type="entry name" value="SENSOR HISTIDINE KINASE TRCS"/>
    <property type="match status" value="1"/>
</dbReference>
<dbReference type="STRING" id="1915.SLINC_4153"/>
<evidence type="ECO:0000256" key="3">
    <source>
        <dbReference type="ARBA" id="ARBA00004236"/>
    </source>
</evidence>
<dbReference type="InterPro" id="IPR050428">
    <property type="entry name" value="TCS_sensor_his_kinase"/>
</dbReference>
<evidence type="ECO:0000256" key="11">
    <source>
        <dbReference type="ARBA" id="ARBA00023136"/>
    </source>
</evidence>
<evidence type="ECO:0000256" key="1">
    <source>
        <dbReference type="ARBA" id="ARBA00000085"/>
    </source>
</evidence>
<dbReference type="CDD" id="cd00082">
    <property type="entry name" value="HisKA"/>
    <property type="match status" value="1"/>
</dbReference>
<feature type="region of interest" description="Disordered" evidence="12">
    <location>
        <begin position="511"/>
        <end position="539"/>
    </location>
</feature>
<keyword evidence="6" id="KW-0808">Transferase</keyword>
<dbReference type="SMART" id="SM00387">
    <property type="entry name" value="HATPase_c"/>
    <property type="match status" value="1"/>
</dbReference>
<dbReference type="GO" id="GO:0005509">
    <property type="term" value="F:calcium ion binding"/>
    <property type="evidence" value="ECO:0007669"/>
    <property type="project" value="UniProtKB-ARBA"/>
</dbReference>
<evidence type="ECO:0000256" key="2">
    <source>
        <dbReference type="ARBA" id="ARBA00001968"/>
    </source>
</evidence>
<dbReference type="CDD" id="cd00075">
    <property type="entry name" value="HATPase"/>
    <property type="match status" value="1"/>
</dbReference>
<keyword evidence="10" id="KW-0902">Two-component regulatory system</keyword>
<evidence type="ECO:0000313" key="14">
    <source>
        <dbReference type="EMBL" id="ANS66377.1"/>
    </source>
</evidence>
<dbReference type="InterPro" id="IPR036890">
    <property type="entry name" value="HATPase_C_sf"/>
</dbReference>
<dbReference type="Proteomes" id="UP000092598">
    <property type="component" value="Chromosome"/>
</dbReference>
<dbReference type="CDD" id="cd06225">
    <property type="entry name" value="HAMP"/>
    <property type="match status" value="1"/>
</dbReference>
<evidence type="ECO:0000256" key="7">
    <source>
        <dbReference type="ARBA" id="ARBA00022692"/>
    </source>
</evidence>
<dbReference type="InterPro" id="IPR003594">
    <property type="entry name" value="HATPase_dom"/>
</dbReference>
<keyword evidence="9 13" id="KW-1133">Transmembrane helix</keyword>
<dbReference type="PRINTS" id="PR00344">
    <property type="entry name" value="BCTRLSENSOR"/>
</dbReference>
<dbReference type="GO" id="GO:0005886">
    <property type="term" value="C:plasma membrane"/>
    <property type="evidence" value="ECO:0007669"/>
    <property type="project" value="UniProtKB-SubCell"/>
</dbReference>
<dbReference type="Pfam" id="PF02518">
    <property type="entry name" value="HATPase_c"/>
    <property type="match status" value="1"/>
</dbReference>
<dbReference type="FunFam" id="1.10.287.130:FF:000001">
    <property type="entry name" value="Two-component sensor histidine kinase"/>
    <property type="match status" value="1"/>
</dbReference>
<accession>A0A1B1MD16</accession>
<evidence type="ECO:0000256" key="6">
    <source>
        <dbReference type="ARBA" id="ARBA00022679"/>
    </source>
</evidence>
<dbReference type="Gene3D" id="6.10.340.10">
    <property type="match status" value="1"/>
</dbReference>
<gene>
    <name evidence="14" type="ORF">SLINC_4153</name>
</gene>
<dbReference type="InterPro" id="IPR003660">
    <property type="entry name" value="HAMP_dom"/>
</dbReference>
<keyword evidence="15" id="KW-1185">Reference proteome</keyword>
<dbReference type="KEGG" id="sls:SLINC_4153"/>
<evidence type="ECO:0000256" key="8">
    <source>
        <dbReference type="ARBA" id="ARBA00022777"/>
    </source>
</evidence>
<dbReference type="SMART" id="SM00388">
    <property type="entry name" value="HisKA"/>
    <property type="match status" value="1"/>
</dbReference>
<comment type="subcellular location">
    <subcellularLocation>
        <location evidence="3">Cell membrane</location>
    </subcellularLocation>
</comment>
<keyword evidence="11 13" id="KW-0472">Membrane</keyword>
<feature type="compositionally biased region" description="Polar residues" evidence="12">
    <location>
        <begin position="519"/>
        <end position="529"/>
    </location>
</feature>
<evidence type="ECO:0000256" key="9">
    <source>
        <dbReference type="ARBA" id="ARBA00022989"/>
    </source>
</evidence>